<keyword evidence="3" id="KW-1185">Reference proteome</keyword>
<dbReference type="Proteomes" id="UP000707206">
    <property type="component" value="Unassembled WGS sequence"/>
</dbReference>
<dbReference type="RefSeq" id="WP_152575274.1">
    <property type="nucleotide sequence ID" value="NZ_VIKU02000005.1"/>
</dbReference>
<evidence type="ECO:0000313" key="2">
    <source>
        <dbReference type="EMBL" id="NHF60768.1"/>
    </source>
</evidence>
<reference evidence="2" key="2">
    <citation type="submission" date="2020-03" db="EMBL/GenBank/DDBJ databases">
        <title>Flavobacteriaceae bacterium strain TP-CH-4, a member of the family Flavobacteriaceae isolated from a deep-sea seamount.</title>
        <authorList>
            <person name="Zhang D.-C."/>
        </authorList>
    </citation>
    <scope>NUCLEOTIDE SEQUENCE</scope>
    <source>
        <strain evidence="2">TP-CH-4</strain>
    </source>
</reference>
<dbReference type="EMBL" id="VIKU02000005">
    <property type="protein sequence ID" value="NHF60768.1"/>
    <property type="molecule type" value="Genomic_DNA"/>
</dbReference>
<accession>A0A967EEW0</accession>
<sequence length="140" mass="16110">MKSFLIFFCLLFLSISAVAQLTDEEKSLLGSHQFGVQFIWDGYGTAVVSKLDGVLHIRGEQYSDDREEYVLLDGVITVIDSRNFTINGSLKLFTKGCCGLLDRTVNYTFRKAGNRKYWRLKEREDLCSPYTCAYYLDIFE</sequence>
<keyword evidence="1" id="KW-0732">Signal</keyword>
<evidence type="ECO:0000256" key="1">
    <source>
        <dbReference type="SAM" id="SignalP"/>
    </source>
</evidence>
<organism evidence="2 3">
    <name type="scientific">Pelagihabitans pacificus</name>
    <dbReference type="NCBI Taxonomy" id="2696054"/>
    <lineage>
        <taxon>Bacteria</taxon>
        <taxon>Pseudomonadati</taxon>
        <taxon>Bacteroidota</taxon>
        <taxon>Flavobacteriia</taxon>
        <taxon>Flavobacteriales</taxon>
        <taxon>Flavobacteriaceae</taxon>
        <taxon>Pelagihabitans</taxon>
    </lineage>
</organism>
<gene>
    <name evidence="2" type="ORF">FK220_015545</name>
</gene>
<comment type="caution">
    <text evidence="2">The sequence shown here is derived from an EMBL/GenBank/DDBJ whole genome shotgun (WGS) entry which is preliminary data.</text>
</comment>
<feature type="signal peptide" evidence="1">
    <location>
        <begin position="1"/>
        <end position="19"/>
    </location>
</feature>
<feature type="chain" id="PRO_5037776793" evidence="1">
    <location>
        <begin position="20"/>
        <end position="140"/>
    </location>
</feature>
<proteinExistence type="predicted"/>
<protein>
    <submittedName>
        <fullName evidence="2">Uncharacterized protein</fullName>
    </submittedName>
</protein>
<dbReference type="AlphaFoldDB" id="A0A967EEW0"/>
<evidence type="ECO:0000313" key="3">
    <source>
        <dbReference type="Proteomes" id="UP000707206"/>
    </source>
</evidence>
<name>A0A967EEW0_9FLAO</name>
<reference evidence="2" key="1">
    <citation type="submission" date="2019-07" db="EMBL/GenBank/DDBJ databases">
        <authorList>
            <person name="De-Chao Zhang Q."/>
        </authorList>
    </citation>
    <scope>NUCLEOTIDE SEQUENCE</scope>
    <source>
        <strain evidence="2">TP-CH-4</strain>
    </source>
</reference>